<dbReference type="NCBIfam" id="TIGR01901">
    <property type="entry name" value="adhes_NPXG"/>
    <property type="match status" value="1"/>
</dbReference>
<dbReference type="Proteomes" id="UP000292120">
    <property type="component" value="Unassembled WGS sequence"/>
</dbReference>
<feature type="compositionally biased region" description="Low complexity" evidence="1">
    <location>
        <begin position="2512"/>
        <end position="2522"/>
    </location>
</feature>
<feature type="region of interest" description="Disordered" evidence="1">
    <location>
        <begin position="2239"/>
        <end position="2302"/>
    </location>
</feature>
<dbReference type="OrthoDB" id="5666689at2"/>
<dbReference type="SUPFAM" id="SSF51126">
    <property type="entry name" value="Pectin lyase-like"/>
    <property type="match status" value="1"/>
</dbReference>
<dbReference type="GO" id="GO:0003824">
    <property type="term" value="F:catalytic activity"/>
    <property type="evidence" value="ECO:0007669"/>
    <property type="project" value="UniProtKB-ARBA"/>
</dbReference>
<feature type="compositionally biased region" description="Polar residues" evidence="1">
    <location>
        <begin position="1974"/>
        <end position="1985"/>
    </location>
</feature>
<feature type="compositionally biased region" description="Gly residues" evidence="1">
    <location>
        <begin position="2172"/>
        <end position="2182"/>
    </location>
</feature>
<feature type="region of interest" description="Disordered" evidence="1">
    <location>
        <begin position="2340"/>
        <end position="2391"/>
    </location>
</feature>
<dbReference type="EMBL" id="SIXI01000005">
    <property type="protein sequence ID" value="TBO29382.1"/>
    <property type="molecule type" value="Genomic_DNA"/>
</dbReference>
<keyword evidence="4" id="KW-1185">Reference proteome</keyword>
<dbReference type="InterPro" id="IPR010069">
    <property type="entry name" value="CdiA_FHA1_rpt"/>
</dbReference>
<dbReference type="Pfam" id="PF13332">
    <property type="entry name" value="Fil_haemagg_2"/>
    <property type="match status" value="4"/>
</dbReference>
<dbReference type="InterPro" id="IPR024973">
    <property type="entry name" value="ESPR"/>
</dbReference>
<feature type="compositionally biased region" description="Polar residues" evidence="1">
    <location>
        <begin position="2475"/>
        <end position="2485"/>
    </location>
</feature>
<feature type="compositionally biased region" description="Basic and acidic residues" evidence="1">
    <location>
        <begin position="2191"/>
        <end position="2203"/>
    </location>
</feature>
<feature type="compositionally biased region" description="Polar residues" evidence="1">
    <location>
        <begin position="1741"/>
        <end position="1771"/>
    </location>
</feature>
<feature type="compositionally biased region" description="Low complexity" evidence="1">
    <location>
        <begin position="1833"/>
        <end position="1856"/>
    </location>
</feature>
<feature type="region of interest" description="Disordered" evidence="1">
    <location>
        <begin position="1941"/>
        <end position="1985"/>
    </location>
</feature>
<dbReference type="RefSeq" id="WP_130968677.1">
    <property type="nucleotide sequence ID" value="NZ_SIXI01000005.1"/>
</dbReference>
<gene>
    <name evidence="3" type="ORF">EYS42_13345</name>
</gene>
<feature type="compositionally biased region" description="Polar residues" evidence="1">
    <location>
        <begin position="2101"/>
        <end position="2111"/>
    </location>
</feature>
<feature type="region of interest" description="Disordered" evidence="1">
    <location>
        <begin position="1734"/>
        <end position="1771"/>
    </location>
</feature>
<dbReference type="InterPro" id="IPR025157">
    <property type="entry name" value="Hemagglutinin_rpt"/>
</dbReference>
<evidence type="ECO:0000259" key="2">
    <source>
        <dbReference type="SMART" id="SM00912"/>
    </source>
</evidence>
<evidence type="ECO:0000313" key="3">
    <source>
        <dbReference type="EMBL" id="TBO29382.1"/>
    </source>
</evidence>
<evidence type="ECO:0000256" key="1">
    <source>
        <dbReference type="SAM" id="MobiDB-lite"/>
    </source>
</evidence>
<dbReference type="InterPro" id="IPR011050">
    <property type="entry name" value="Pectin_lyase_fold/virulence"/>
</dbReference>
<dbReference type="Pfam" id="PF13018">
    <property type="entry name" value="ESPR"/>
    <property type="match status" value="1"/>
</dbReference>
<feature type="compositionally biased region" description="Polar residues" evidence="1">
    <location>
        <begin position="2340"/>
        <end position="2359"/>
    </location>
</feature>
<feature type="domain" description="Filamentous haemagglutinin FhaB/tRNA nuclease CdiA-like TPS" evidence="2">
    <location>
        <begin position="73"/>
        <end position="195"/>
    </location>
</feature>
<feature type="region of interest" description="Disordered" evidence="1">
    <location>
        <begin position="1813"/>
        <end position="1862"/>
    </location>
</feature>
<reference evidence="3 4" key="1">
    <citation type="submission" date="2019-02" db="EMBL/GenBank/DDBJ databases">
        <title>Aquabacterium sp. strain KMB7.</title>
        <authorList>
            <person name="Chen W.-M."/>
        </authorList>
    </citation>
    <scope>NUCLEOTIDE SEQUENCE [LARGE SCALE GENOMIC DNA]</scope>
    <source>
        <strain evidence="3 4">KMB7</strain>
    </source>
</reference>
<feature type="compositionally biased region" description="Low complexity" evidence="1">
    <location>
        <begin position="849"/>
        <end position="865"/>
    </location>
</feature>
<feature type="region of interest" description="Disordered" evidence="1">
    <location>
        <begin position="1320"/>
        <end position="1367"/>
    </location>
</feature>
<feature type="region of interest" description="Disordered" evidence="1">
    <location>
        <begin position="2435"/>
        <end position="2548"/>
    </location>
</feature>
<feature type="region of interest" description="Disordered" evidence="1">
    <location>
        <begin position="2086"/>
        <end position="2113"/>
    </location>
</feature>
<evidence type="ECO:0000313" key="4">
    <source>
        <dbReference type="Proteomes" id="UP000292120"/>
    </source>
</evidence>
<dbReference type="InterPro" id="IPR008638">
    <property type="entry name" value="FhaB/CdiA-like_TPS"/>
</dbReference>
<comment type="caution">
    <text evidence="3">The sequence shown here is derived from an EMBL/GenBank/DDBJ whole genome shotgun (WGS) entry which is preliminary data.</text>
</comment>
<proteinExistence type="predicted"/>
<dbReference type="Pfam" id="PF05860">
    <property type="entry name" value="TPS"/>
    <property type="match status" value="1"/>
</dbReference>
<organism evidence="3 4">
    <name type="scientific">Aquabacterium lacunae</name>
    <dbReference type="NCBI Taxonomy" id="2528630"/>
    <lineage>
        <taxon>Bacteria</taxon>
        <taxon>Pseudomonadati</taxon>
        <taxon>Pseudomonadota</taxon>
        <taxon>Betaproteobacteria</taxon>
        <taxon>Burkholderiales</taxon>
        <taxon>Aquabacterium</taxon>
    </lineage>
</organism>
<feature type="compositionally biased region" description="Basic and acidic residues" evidence="1">
    <location>
        <begin position="2278"/>
        <end position="2291"/>
    </location>
</feature>
<dbReference type="InterPro" id="IPR012334">
    <property type="entry name" value="Pectin_lyas_fold"/>
</dbReference>
<dbReference type="NCBIfam" id="TIGR01731">
    <property type="entry name" value="fil_hemag_20aa"/>
    <property type="match status" value="9"/>
</dbReference>
<protein>
    <submittedName>
        <fullName evidence="3">Filamentous hemagglutinin N-terminal domain-containing protein</fullName>
    </submittedName>
</protein>
<name>A0A4Q9H2S2_9BURK</name>
<feature type="compositionally biased region" description="Basic and acidic residues" evidence="1">
    <location>
        <begin position="2089"/>
        <end position="2099"/>
    </location>
</feature>
<dbReference type="Gene3D" id="2.160.20.10">
    <property type="entry name" value="Single-stranded right-handed beta-helix, Pectin lyase-like"/>
    <property type="match status" value="1"/>
</dbReference>
<dbReference type="SMART" id="SM00912">
    <property type="entry name" value="Haemagg_act"/>
    <property type="match status" value="1"/>
</dbReference>
<accession>A0A4Q9H2S2</accession>
<feature type="region of interest" description="Disordered" evidence="1">
    <location>
        <begin position="2165"/>
        <end position="2223"/>
    </location>
</feature>
<feature type="region of interest" description="Disordered" evidence="1">
    <location>
        <begin position="845"/>
        <end position="866"/>
    </location>
</feature>
<feature type="compositionally biased region" description="Polar residues" evidence="1">
    <location>
        <begin position="2523"/>
        <end position="2536"/>
    </location>
</feature>
<feature type="compositionally biased region" description="Gly residues" evidence="1">
    <location>
        <begin position="2453"/>
        <end position="2469"/>
    </location>
</feature>
<sequence>MNHASINRIYRVVFNEITGTYVAVPEFARRAGPGASGKAMTAALLGALLVTAPGAQAQIQPVAGTLTNVYNAPNGVPVVNINKANSNGLSHNQYNQYNVDTRGVVLNNGNTSQMARSSQLAGQVMANTNLVQEARVILNEVVAPNRTTLAGFTEVLGSRADVIVANPYGITCSGCGFLNTDRVTLTTGVPTFDAAKLLKGFAVSQGDLLITGNGLNGNNQTLMELVARGIKAEAAINTPGVLRVVVGTNQWNLDNTVTALTPGAGAPLLALDTATLGGMYAGQIRIVSTETGLGVRMAGDMSASAGDIRISAEGRISGTNNLSAAGQQVVVEASQGMDLSGNVSARQVNLSSQQDVTLRQGKLVADELLAVSAASLNDVGMTAASKAQRFGQTVTLNTTGAASVANAVWGAQGNQTVTVGGAATLSNADLYAKGALAMSTGSLGLQGTSQVSSTAAATVSSTGRTDIAAGSTLQGQALLTVSASTVGNLGTLQAKALQINGNLDNGSTGTVASEGALNLSGTQLTNQGKVMADTLSASTTSLNNSGTLQGRTVSLTQSGQHTNSGTVVATGNNAALSVQANGLSNSGKVASDGNTTLSVSGTLNNTATGQVTGQAIGVTATTVSNAGLVDAAKALTVGNASTQSLTNTGALQGESLTAQANGVSNQGKMLAQKAVQITSRTSAIGNTSTGTIQGTSVTLSGGLDNAGLIKAKSATALASEIFVRMDDLNTAWANQVGGRIESDGSVRLRGTQGTQAGTVNAMQDIALGDALRNLAQLNISGTVISQQGRIDALVGTGGTTVSGTVQAKQAVDLSSSGAFSQTSTGAIVSTDANVALGSTQSTLTLSGKTTAGQQASLSSTSGTTTDSNAVVTAQHVHVQGGAWANSGKVAASDRITSTATLTNQGLLQALGQANGTSAFAQVSNQSAGRMVLANTTFGNSNAALDNQGRISSTGNISGTVSSLTNGSGSNHTAAIVAAKALSLSTPASFTNEGALFGGESLSLSVTNGGSLTNSANGGIAGSGTVQLSAAGTFTNSGTVYGATSVTVNNTQTIVNQAGADLSSDGNVSLAASGNLRNHGAITANGNITLSAGGSFTNETQFNGVSISKAWKTTSPLSKTNRSTLSTEGSLKSGMNVWLDTYTSKEEEELVGITEQALDQAVKAQIVGTGSNSTVTISYGSSGLNKVATITAPNVSIGGSGTFTNDDMSLLKRDSERQILLVNDNGEFDDENKIYAMTNVSGSFNRPNGSESSEDYNPGSAWTQVWGTSDDDWSGQDEINAANDAVGNPKNLATHKQFNAGIKANNFSFTSGTLNNVSSPFPTDTSKVSTSASLNTSGIKTQSGSTDSSQSVQGASTVSGPGATLSNGQSMQAASAVNKLTFGGVNFNLPTNPNGLYVVSQNPKAGYLIESNPQFALQSDFVGSQYMAERFGINPDMQLKRLGDASYEAYMIRQQVINATGSALIGSARNEATQMQAMMDAAISQGKSLGLTYGKPLTAAQIAKLDKDMVWMEEVVVNGQKVLAPRVYLAPSTLANLTKGASIVASEKATIQGDALTNTGGTIQAKNLDIKAGSVTNTSGTIDGTESARIEATKGSVVNQTVANTTGNAAVGQNTSIGKTATMGSSKGNLTIKAAENITVKGGQVNAGRNASLEAGKAITVDTIQNKTTSFDADGTSTKTVRNVGSGINVGGNLGMKAKDDITVGGSNVNVKGNASIQSTTGSVKVVDRVDTRDTETRAKVSESTMSDGSLYSKSTTKTVTSEGKSQGSSITVGGNTSIQAAKDLTLQGSSVDTGGKLSVKATDVNVKAGQNYSTSTTTTTTMSIGKIDKPEGSAKAGAEAGGSKASASANAKGSAGVNLTELDTQTTSKTKITGSASSLKSGGGMAIEATNALNVEGSNIDAGGDLAVKAKSVNVTTFKEVDTTTTTRKTEGTGIYTEGEAKAEASASKGGGKVPTGGRAKAEAEATGTTTIGSRNKSSTETETSITNLRSSIKSGGNMSIKADETASFHGADVSSGGDMTIQAKDIINTAAEDSKITTSSSSTELSGVYIDGTANANAKGSGNAKNAASVNGSASASAEASAGLRAAKSSEMKREGETTMKGSTFTSGGNLTRKAENKISDQGSALSAEGNIEQSAKKIVETRAENTKFSESSSSSIDGRIGVSAGASAGASGGVTGGDAGAGTSVGVKAKLDESASKESSKDTTQQVTTYKAGGKIKSTSQEETVLLGTQMKAGKGVEISGGSVDIQAARDTSTSSKDERSNSGEAKVGTGGVDLAYKHGEKGENKDSSTAKGASIDAGAGGLVIRARTGDVTLEGSELSGASATIKADQGAVNLKAATSTDKSSTMEANVDASLSASKDGKTKEKSGSVGLSADYAKGQSAKTTQQGVKINTTGNTSIEAAKDVTLQGTSVDAGGNVGIQSTGGKVKTEALRNTESNSNVGASIDFNAGGKSGGDSGGGGGGGGGLNVDASIGSSNQSTVQGVQIKAGGSSQIKAQGAVELQNTQIDAGSGSSVQGQSVNRSTVQGQSSSTTIHMDVGGVSVERK</sequence>